<feature type="region of interest" description="Disordered" evidence="1">
    <location>
        <begin position="1"/>
        <end position="140"/>
    </location>
</feature>
<comment type="caution">
    <text evidence="2">The sequence shown here is derived from an EMBL/GenBank/DDBJ whole genome shotgun (WGS) entry which is preliminary data.</text>
</comment>
<reference evidence="2 3" key="1">
    <citation type="submission" date="2019-12" db="EMBL/GenBank/DDBJ databases">
        <title>A genome sequence resource for the geographically widespread anthracnose pathogen Colletotrichum asianum.</title>
        <authorList>
            <person name="Meng Y."/>
        </authorList>
    </citation>
    <scope>NUCLEOTIDE SEQUENCE [LARGE SCALE GENOMIC DNA]</scope>
    <source>
        <strain evidence="2 3">ICMP 18580</strain>
    </source>
</reference>
<dbReference type="EMBL" id="WOWK01000026">
    <property type="protein sequence ID" value="KAF0327040.1"/>
    <property type="molecule type" value="Genomic_DNA"/>
</dbReference>
<sequence length="222" mass="25114">MPSRNSDRHHRDRATYEDDDPYYDDYSYERPRASRRVSRSAHELDSAEAGRSHRRRGRTHDDEISPVRPKTRARSLDQRPPRRRNDSYDSYDDYSDSEDDRRRRRNRSRGRGNGSGRRKDSKVSAASTSRSRLQRRESDKAHIIQAAASAAVVAGAAEAWRMRKDKSSWQKKGMRMATAAAGAGAIAAFKDNNPKDYGKKDAVGATIGGLLMNQFASGILKK</sequence>
<evidence type="ECO:0000313" key="2">
    <source>
        <dbReference type="EMBL" id="KAF0327040.1"/>
    </source>
</evidence>
<dbReference type="OrthoDB" id="4851740at2759"/>
<gene>
    <name evidence="2" type="ORF">GQ607_005804</name>
</gene>
<name>A0A8H3ZWN0_9PEZI</name>
<feature type="compositionally biased region" description="Basic and acidic residues" evidence="1">
    <location>
        <begin position="40"/>
        <end position="51"/>
    </location>
</feature>
<organism evidence="2 3">
    <name type="scientific">Colletotrichum asianum</name>
    <dbReference type="NCBI Taxonomy" id="702518"/>
    <lineage>
        <taxon>Eukaryota</taxon>
        <taxon>Fungi</taxon>
        <taxon>Dikarya</taxon>
        <taxon>Ascomycota</taxon>
        <taxon>Pezizomycotina</taxon>
        <taxon>Sordariomycetes</taxon>
        <taxon>Hypocreomycetidae</taxon>
        <taxon>Glomerellales</taxon>
        <taxon>Glomerellaceae</taxon>
        <taxon>Colletotrichum</taxon>
        <taxon>Colletotrichum gloeosporioides species complex</taxon>
    </lineage>
</organism>
<dbReference type="AlphaFoldDB" id="A0A8H3ZWN0"/>
<accession>A0A8H3ZWN0</accession>
<feature type="compositionally biased region" description="Basic and acidic residues" evidence="1">
    <location>
        <begin position="74"/>
        <end position="87"/>
    </location>
</feature>
<protein>
    <submittedName>
        <fullName evidence="2">Uncharacterized protein</fullName>
    </submittedName>
</protein>
<keyword evidence="3" id="KW-1185">Reference proteome</keyword>
<proteinExistence type="predicted"/>
<evidence type="ECO:0000256" key="1">
    <source>
        <dbReference type="SAM" id="MobiDB-lite"/>
    </source>
</evidence>
<evidence type="ECO:0000313" key="3">
    <source>
        <dbReference type="Proteomes" id="UP000434172"/>
    </source>
</evidence>
<feature type="compositionally biased region" description="Acidic residues" evidence="1">
    <location>
        <begin position="89"/>
        <end position="98"/>
    </location>
</feature>
<dbReference type="Proteomes" id="UP000434172">
    <property type="component" value="Unassembled WGS sequence"/>
</dbReference>